<dbReference type="AlphaFoldDB" id="A0A401KWJ2"/>
<gene>
    <name evidence="2" type="ORF">AAWM_06516</name>
</gene>
<dbReference type="STRING" id="105351.A0A401KWJ2"/>
<evidence type="ECO:0000313" key="2">
    <source>
        <dbReference type="EMBL" id="GCB23631.1"/>
    </source>
</evidence>
<dbReference type="FunFam" id="3.30.70.270:FF:000067">
    <property type="entry name" value="DNA polymerase iota, putative"/>
    <property type="match status" value="1"/>
</dbReference>
<feature type="domain" description="UmuC" evidence="1">
    <location>
        <begin position="92"/>
        <end position="345"/>
    </location>
</feature>
<dbReference type="InterPro" id="IPR043128">
    <property type="entry name" value="Rev_trsase/Diguanyl_cyclase"/>
</dbReference>
<evidence type="ECO:0000313" key="3">
    <source>
        <dbReference type="Proteomes" id="UP000286921"/>
    </source>
</evidence>
<dbReference type="GO" id="GO:0003887">
    <property type="term" value="F:DNA-directed DNA polymerase activity"/>
    <property type="evidence" value="ECO:0007669"/>
    <property type="project" value="TreeGrafter"/>
</dbReference>
<protein>
    <submittedName>
        <fullName evidence="2">DNA polymerase iota</fullName>
    </submittedName>
</protein>
<dbReference type="SUPFAM" id="SSF56672">
    <property type="entry name" value="DNA/RNA polymerases"/>
    <property type="match status" value="1"/>
</dbReference>
<evidence type="ECO:0000259" key="1">
    <source>
        <dbReference type="PROSITE" id="PS50173"/>
    </source>
</evidence>
<dbReference type="EMBL" id="BDHI01000015">
    <property type="protein sequence ID" value="GCB23631.1"/>
    <property type="molecule type" value="Genomic_DNA"/>
</dbReference>
<dbReference type="InterPro" id="IPR017961">
    <property type="entry name" value="DNA_pol_Y-fam_little_finger"/>
</dbReference>
<dbReference type="GO" id="GO:0006281">
    <property type="term" value="P:DNA repair"/>
    <property type="evidence" value="ECO:0007669"/>
    <property type="project" value="InterPro"/>
</dbReference>
<dbReference type="InterPro" id="IPR043502">
    <property type="entry name" value="DNA/RNA_pol_sf"/>
</dbReference>
<dbReference type="Proteomes" id="UP000286921">
    <property type="component" value="Unassembled WGS sequence"/>
</dbReference>
<keyword evidence="3" id="KW-1185">Reference proteome</keyword>
<dbReference type="InterPro" id="IPR036775">
    <property type="entry name" value="DNA_pol_Y-fam_lit_finger_sf"/>
</dbReference>
<proteinExistence type="predicted"/>
<dbReference type="Gene3D" id="3.30.1490.100">
    <property type="entry name" value="DNA polymerase, Y-family, little finger domain"/>
    <property type="match status" value="1"/>
</dbReference>
<dbReference type="GO" id="GO:0070987">
    <property type="term" value="P:error-free translesion synthesis"/>
    <property type="evidence" value="ECO:0007669"/>
    <property type="project" value="UniProtKB-ARBA"/>
</dbReference>
<dbReference type="Gene3D" id="3.40.1170.60">
    <property type="match status" value="1"/>
</dbReference>
<reference evidence="2 3" key="1">
    <citation type="submission" date="2016-09" db="EMBL/GenBank/DDBJ databases">
        <title>Aspergillus awamori IFM 58123T.</title>
        <authorList>
            <person name="Kusuya Y."/>
            <person name="Shimizu M."/>
            <person name="Takahashi H."/>
            <person name="Yaguchi T."/>
        </authorList>
    </citation>
    <scope>NUCLEOTIDE SEQUENCE [LARGE SCALE GENOMIC DNA]</scope>
    <source>
        <strain evidence="2 3">IFM 58123</strain>
    </source>
</reference>
<dbReference type="Gene3D" id="3.30.70.270">
    <property type="match status" value="1"/>
</dbReference>
<dbReference type="FunFam" id="3.40.1170.60:FF:000006">
    <property type="entry name" value="DNA polymerase iota"/>
    <property type="match status" value="1"/>
</dbReference>
<comment type="caution">
    <text evidence="2">The sequence shown here is derived from an EMBL/GenBank/DDBJ whole genome shotgun (WGS) entry which is preliminary data.</text>
</comment>
<dbReference type="Pfam" id="PF11799">
    <property type="entry name" value="IMS_C"/>
    <property type="match status" value="1"/>
</dbReference>
<dbReference type="InterPro" id="IPR001126">
    <property type="entry name" value="UmuC"/>
</dbReference>
<sequence>MESLDSIAPSASPFSIVFKVSVLLCWTTGRLVAPHLIITQLLTPPPTGPSFLMIENGRSYQRLHSICHLLAIDARARHAADPSLQQSDLRNDYDCFYASVFEVEQPVLKSLPLAVQQKQIVVTCNYEARRRGLRKLQLIKEAKQICPDVVIVLGEDLSRFRDASKDLFLYIRSFVWGEKVERLGFDELFLDVTEMINYNVDLLNRYDLEHSFFHLDRHEPTVGFTYDATRLCGSTYPANANTIAAAAPSTTATADEDTSAWLYTRLLVASHLAGYLRGQLEQQKGYTATVGISTSKLLAKLAGSTHKPNNQTTLLPPYTTPTLAAPSNVLDFLDAHEIRKIPGIGSKLTRKLSHYLADGGAHSAPAVTTDDTADSNKVTVRDIRLLPGMGPSLLSRILGGPGAPRDIGVRVWGLLHGVDNTEVVQAGDLPTQISIEDSYGRLDSLDSVRKELVLLTGSLLRRMRTDLTEKDRETDSIAANQSAMSKVRWLAHPRTLRLSTRPRSATDSAQSYHGGRISRSAPLPGYVFHLDESVDALAERLVQDQLLSMFRKLHPERSGWNLRLMNVAVTNLVDAAGERKQSSGRDIGKMFQTQKSRRNDALAISESGHVSTGNSGTMVVTPQEPFHPGDAAAMTENEVEEAAWEESDGEDGMACVACGVCGAMIPHFARDAHEAFHLVSD</sequence>
<dbReference type="PANTHER" id="PTHR46404">
    <property type="entry name" value="DNA POLYMERASE IOTA"/>
    <property type="match status" value="1"/>
</dbReference>
<dbReference type="PANTHER" id="PTHR46404:SF1">
    <property type="entry name" value="DNA POLYMERASE IOTA"/>
    <property type="match status" value="1"/>
</dbReference>
<organism evidence="2 3">
    <name type="scientific">Aspergillus awamori</name>
    <name type="common">Black koji mold</name>
    <dbReference type="NCBI Taxonomy" id="105351"/>
    <lineage>
        <taxon>Eukaryota</taxon>
        <taxon>Fungi</taxon>
        <taxon>Dikarya</taxon>
        <taxon>Ascomycota</taxon>
        <taxon>Pezizomycotina</taxon>
        <taxon>Eurotiomycetes</taxon>
        <taxon>Eurotiomycetidae</taxon>
        <taxon>Eurotiales</taxon>
        <taxon>Aspergillaceae</taxon>
        <taxon>Aspergillus</taxon>
    </lineage>
</organism>
<dbReference type="GO" id="GO:0003684">
    <property type="term" value="F:damaged DNA binding"/>
    <property type="evidence" value="ECO:0007669"/>
    <property type="project" value="InterPro"/>
</dbReference>
<dbReference type="Pfam" id="PF00817">
    <property type="entry name" value="IMS"/>
    <property type="match status" value="1"/>
</dbReference>
<accession>A0A401KWJ2</accession>
<dbReference type="PROSITE" id="PS50173">
    <property type="entry name" value="UMUC"/>
    <property type="match status" value="1"/>
</dbReference>
<name>A0A401KWJ2_ASPAW</name>